<dbReference type="Pfam" id="PF00201">
    <property type="entry name" value="UDPGT"/>
    <property type="match status" value="1"/>
</dbReference>
<evidence type="ECO:0000256" key="2">
    <source>
        <dbReference type="ARBA" id="ARBA00022679"/>
    </source>
</evidence>
<dbReference type="OrthoDB" id="5835829at2759"/>
<name>A0A812S2B6_SYMPI</name>
<dbReference type="Gene3D" id="3.40.50.2000">
    <property type="entry name" value="Glycogen Phosphorylase B"/>
    <property type="match status" value="2"/>
</dbReference>
<dbReference type="AlphaFoldDB" id="A0A812S2B6"/>
<dbReference type="CDD" id="cd03784">
    <property type="entry name" value="GT1_Gtf-like"/>
    <property type="match status" value="1"/>
</dbReference>
<proteinExistence type="inferred from homology"/>
<dbReference type="GO" id="GO:0008194">
    <property type="term" value="F:UDP-glycosyltransferase activity"/>
    <property type="evidence" value="ECO:0007669"/>
    <property type="project" value="InterPro"/>
</dbReference>
<dbReference type="InterPro" id="IPR050271">
    <property type="entry name" value="UDP-glycosyltransferase"/>
</dbReference>
<evidence type="ECO:0000256" key="4">
    <source>
        <dbReference type="SAM" id="Phobius"/>
    </source>
</evidence>
<accession>A0A812S2B6</accession>
<dbReference type="PROSITE" id="PS00375">
    <property type="entry name" value="UDPGT"/>
    <property type="match status" value="1"/>
</dbReference>
<feature type="transmembrane region" description="Helical" evidence="4">
    <location>
        <begin position="483"/>
        <end position="504"/>
    </location>
</feature>
<evidence type="ECO:0000313" key="6">
    <source>
        <dbReference type="Proteomes" id="UP000649617"/>
    </source>
</evidence>
<dbReference type="Proteomes" id="UP000649617">
    <property type="component" value="Unassembled WGS sequence"/>
</dbReference>
<dbReference type="PANTHER" id="PTHR48043:SF145">
    <property type="entry name" value="FI06409P-RELATED"/>
    <property type="match status" value="1"/>
</dbReference>
<protein>
    <submittedName>
        <fullName evidence="5">UGT709G2 protein</fullName>
    </submittedName>
</protein>
<evidence type="ECO:0000256" key="1">
    <source>
        <dbReference type="ARBA" id="ARBA00022676"/>
    </source>
</evidence>
<keyword evidence="4" id="KW-1133">Transmembrane helix</keyword>
<keyword evidence="6" id="KW-1185">Reference proteome</keyword>
<keyword evidence="4" id="KW-0472">Membrane</keyword>
<evidence type="ECO:0000313" key="5">
    <source>
        <dbReference type="EMBL" id="CAE7460940.1"/>
    </source>
</evidence>
<keyword evidence="4" id="KW-0812">Transmembrane</keyword>
<dbReference type="InterPro" id="IPR002213">
    <property type="entry name" value="UDP_glucos_trans"/>
</dbReference>
<comment type="caution">
    <text evidence="5">The sequence shown here is derived from an EMBL/GenBank/DDBJ whole genome shotgun (WGS) entry which is preliminary data.</text>
</comment>
<keyword evidence="1 3" id="KW-0328">Glycosyltransferase</keyword>
<reference evidence="5" key="1">
    <citation type="submission" date="2021-02" db="EMBL/GenBank/DDBJ databases">
        <authorList>
            <person name="Dougan E. K."/>
            <person name="Rhodes N."/>
            <person name="Thang M."/>
            <person name="Chan C."/>
        </authorList>
    </citation>
    <scope>NUCLEOTIDE SEQUENCE</scope>
</reference>
<sequence>MAASTAQAKQVLVTGGVLRSHHLAVVPVVEGLLERGHNVTFALPNTSEARGWFPEGIGSANLVFLGDESASVSAVKFPDMKNLRWYERIPVWSRMIWNGRSILEKPLLSMLDDFLGLLENNKFDVAFSSAMSISCNALLKSSSLPFVGFVSLPPIPQMVLSDTEEVCKYPNFWNPRSVPDLQSSLLKRAQNRVECMLQRAFFYVGFLVINSVLQSKGLEPARDFSHLFLAARTNVLLGGPPLSLPIKLPEGVHVVGTVERPRARGLPTTLSRWLDGASAAPAPVIYVSMGTKYEFTESTCRNFVAVLQTLMTNGFRILWALRATQQEAFQHLLIPAGEHLMIEEFTPQPEVLSHPAVKVYLSHCGWGGVTDTLAAGVPVLAYPSFADQLDNAQRLVEVDAAVLVLPDFSNLVQAAESVAGNSSFVEATRKAALDLQKYGGLERTLDLVEEAAEGRFPDMLPHAKAKMSQLDPLFRREHGPEKALSILFGLVIFLCLSCCCGFSIRFCCWCCCASPRISAHGNKKKKKDE</sequence>
<organism evidence="5 6">
    <name type="scientific">Symbiodinium pilosum</name>
    <name type="common">Dinoflagellate</name>
    <dbReference type="NCBI Taxonomy" id="2952"/>
    <lineage>
        <taxon>Eukaryota</taxon>
        <taxon>Sar</taxon>
        <taxon>Alveolata</taxon>
        <taxon>Dinophyceae</taxon>
        <taxon>Suessiales</taxon>
        <taxon>Symbiodiniaceae</taxon>
        <taxon>Symbiodinium</taxon>
    </lineage>
</organism>
<dbReference type="PANTHER" id="PTHR48043">
    <property type="entry name" value="EG:EG0003.4 PROTEIN-RELATED"/>
    <property type="match status" value="1"/>
</dbReference>
<dbReference type="InterPro" id="IPR035595">
    <property type="entry name" value="UDP_glycos_trans_CS"/>
</dbReference>
<comment type="similarity">
    <text evidence="3">Belongs to the UDP-glycosyltransferase family.</text>
</comment>
<gene>
    <name evidence="5" type="primary">UGT709G2</name>
    <name evidence="5" type="ORF">SPIL2461_LOCUS11505</name>
</gene>
<dbReference type="SUPFAM" id="SSF53756">
    <property type="entry name" value="UDP-Glycosyltransferase/glycogen phosphorylase"/>
    <property type="match status" value="1"/>
</dbReference>
<evidence type="ECO:0000256" key="3">
    <source>
        <dbReference type="RuleBase" id="RU003718"/>
    </source>
</evidence>
<dbReference type="EMBL" id="CAJNIZ010022314">
    <property type="protein sequence ID" value="CAE7460940.1"/>
    <property type="molecule type" value="Genomic_DNA"/>
</dbReference>
<keyword evidence="2 3" id="KW-0808">Transferase</keyword>